<protein>
    <submittedName>
        <fullName evidence="2">Uncharacterized protein</fullName>
    </submittedName>
</protein>
<feature type="region of interest" description="Disordered" evidence="1">
    <location>
        <begin position="206"/>
        <end position="249"/>
    </location>
</feature>
<feature type="compositionally biased region" description="Acidic residues" evidence="1">
    <location>
        <begin position="54"/>
        <end position="64"/>
    </location>
</feature>
<sequence>MTPILGSRSDGEGEEQQEEEQEEQEKQKEQEKEEQCHGSSRAPGRSTASNKYEEEMEEEEEEDGLVAVPLKIPPALPNHPKQYWIVEHEKGLWHNIRHDSNNELVAGPHPIFPVNVNHPYLILHQIEYEKWPDEGLLLRYQKGRRMANHRSTHMAYCCSGIMLNVVHVKYFAALQKAGPVNIRAGWEFSARSRWCITHEINGRQECHVNGEGGDEARFEEEHDEDEEVHQAGHARQRESEGGNTGEECP</sequence>
<proteinExistence type="predicted"/>
<organism evidence="2 3">
    <name type="scientific">Hypsibius exemplaris</name>
    <name type="common">Freshwater tardigrade</name>
    <dbReference type="NCBI Taxonomy" id="2072580"/>
    <lineage>
        <taxon>Eukaryota</taxon>
        <taxon>Metazoa</taxon>
        <taxon>Ecdysozoa</taxon>
        <taxon>Tardigrada</taxon>
        <taxon>Eutardigrada</taxon>
        <taxon>Parachela</taxon>
        <taxon>Hypsibioidea</taxon>
        <taxon>Hypsibiidae</taxon>
        <taxon>Hypsibius</taxon>
    </lineage>
</organism>
<dbReference type="Proteomes" id="UP000192578">
    <property type="component" value="Unassembled WGS sequence"/>
</dbReference>
<accession>A0A1W0WQD8</accession>
<dbReference type="AlphaFoldDB" id="A0A1W0WQD8"/>
<evidence type="ECO:0000313" key="2">
    <source>
        <dbReference type="EMBL" id="OQV17416.1"/>
    </source>
</evidence>
<dbReference type="EMBL" id="MTYJ01000061">
    <property type="protein sequence ID" value="OQV17416.1"/>
    <property type="molecule type" value="Genomic_DNA"/>
</dbReference>
<evidence type="ECO:0000256" key="1">
    <source>
        <dbReference type="SAM" id="MobiDB-lite"/>
    </source>
</evidence>
<feature type="region of interest" description="Disordered" evidence="1">
    <location>
        <begin position="1"/>
        <end position="64"/>
    </location>
</feature>
<comment type="caution">
    <text evidence="2">The sequence shown here is derived from an EMBL/GenBank/DDBJ whole genome shotgun (WGS) entry which is preliminary data.</text>
</comment>
<reference evidence="3" key="1">
    <citation type="submission" date="2017-01" db="EMBL/GenBank/DDBJ databases">
        <title>Comparative genomics of anhydrobiosis in the tardigrade Hypsibius dujardini.</title>
        <authorList>
            <person name="Yoshida Y."/>
            <person name="Koutsovoulos G."/>
            <person name="Laetsch D."/>
            <person name="Stevens L."/>
            <person name="Kumar S."/>
            <person name="Horikawa D."/>
            <person name="Ishino K."/>
            <person name="Komine S."/>
            <person name="Tomita M."/>
            <person name="Blaxter M."/>
            <person name="Arakawa K."/>
        </authorList>
    </citation>
    <scope>NUCLEOTIDE SEQUENCE [LARGE SCALE GENOMIC DNA]</scope>
    <source>
        <strain evidence="3">Z151</strain>
    </source>
</reference>
<feature type="compositionally biased region" description="Basic and acidic residues" evidence="1">
    <location>
        <begin position="206"/>
        <end position="220"/>
    </location>
</feature>
<evidence type="ECO:0000313" key="3">
    <source>
        <dbReference type="Proteomes" id="UP000192578"/>
    </source>
</evidence>
<feature type="compositionally biased region" description="Basic and acidic residues" evidence="1">
    <location>
        <begin position="24"/>
        <end position="36"/>
    </location>
</feature>
<keyword evidence="3" id="KW-1185">Reference proteome</keyword>
<feature type="compositionally biased region" description="Acidic residues" evidence="1">
    <location>
        <begin position="12"/>
        <end position="23"/>
    </location>
</feature>
<gene>
    <name evidence="2" type="ORF">BV898_08519</name>
</gene>
<name>A0A1W0WQD8_HYPEX</name>